<feature type="region of interest" description="Disordered" evidence="1">
    <location>
        <begin position="234"/>
        <end position="328"/>
    </location>
</feature>
<feature type="chain" id="PRO_5046971023" description="Osiris 11" evidence="3">
    <location>
        <begin position="24"/>
        <end position="328"/>
    </location>
</feature>
<dbReference type="PANTHER" id="PTHR21879">
    <property type="entry name" value="FI03362P-RELATED-RELATED"/>
    <property type="match status" value="1"/>
</dbReference>
<evidence type="ECO:0008006" key="6">
    <source>
        <dbReference type="Google" id="ProtNLM"/>
    </source>
</evidence>
<organism evidence="4 5">
    <name type="scientific">Polyplax serrata</name>
    <name type="common">Common mouse louse</name>
    <dbReference type="NCBI Taxonomy" id="468196"/>
    <lineage>
        <taxon>Eukaryota</taxon>
        <taxon>Metazoa</taxon>
        <taxon>Ecdysozoa</taxon>
        <taxon>Arthropoda</taxon>
        <taxon>Hexapoda</taxon>
        <taxon>Insecta</taxon>
        <taxon>Pterygota</taxon>
        <taxon>Neoptera</taxon>
        <taxon>Paraneoptera</taxon>
        <taxon>Psocodea</taxon>
        <taxon>Troctomorpha</taxon>
        <taxon>Phthiraptera</taxon>
        <taxon>Anoplura</taxon>
        <taxon>Polyplacidae</taxon>
        <taxon>Polyplax</taxon>
    </lineage>
</organism>
<reference evidence="4 5" key="1">
    <citation type="submission" date="2023-09" db="EMBL/GenBank/DDBJ databases">
        <title>Genomes of two closely related lineages of the louse Polyplax serrata with different host specificities.</title>
        <authorList>
            <person name="Martinu J."/>
            <person name="Tarabai H."/>
            <person name="Stefka J."/>
            <person name="Hypsa V."/>
        </authorList>
    </citation>
    <scope>NUCLEOTIDE SEQUENCE [LARGE SCALE GENOMIC DNA]</scope>
    <source>
        <strain evidence="4">98ZLc_SE</strain>
    </source>
</reference>
<evidence type="ECO:0000256" key="3">
    <source>
        <dbReference type="SAM" id="SignalP"/>
    </source>
</evidence>
<evidence type="ECO:0000256" key="2">
    <source>
        <dbReference type="SAM" id="Phobius"/>
    </source>
</evidence>
<keyword evidence="2" id="KW-0472">Membrane</keyword>
<evidence type="ECO:0000313" key="5">
    <source>
        <dbReference type="Proteomes" id="UP001359485"/>
    </source>
</evidence>
<protein>
    <recommendedName>
        <fullName evidence="6">Osiris 11</fullName>
    </recommendedName>
</protein>
<comment type="caution">
    <text evidence="4">The sequence shown here is derived from an EMBL/GenBank/DDBJ whole genome shotgun (WGS) entry which is preliminary data.</text>
</comment>
<keyword evidence="2" id="KW-0812">Transmembrane</keyword>
<dbReference type="Pfam" id="PF07898">
    <property type="entry name" value="DUF1676"/>
    <property type="match status" value="1"/>
</dbReference>
<keyword evidence="3" id="KW-0732">Signal</keyword>
<feature type="signal peptide" evidence="3">
    <location>
        <begin position="1"/>
        <end position="23"/>
    </location>
</feature>
<evidence type="ECO:0000313" key="4">
    <source>
        <dbReference type="EMBL" id="KAK6621949.1"/>
    </source>
</evidence>
<dbReference type="Proteomes" id="UP001359485">
    <property type="component" value="Unassembled WGS sequence"/>
</dbReference>
<name>A0ABR1AL87_POLSC</name>
<dbReference type="EMBL" id="JAWJWF010000047">
    <property type="protein sequence ID" value="KAK6621949.1"/>
    <property type="molecule type" value="Genomic_DNA"/>
</dbReference>
<evidence type="ECO:0000256" key="1">
    <source>
        <dbReference type="SAM" id="MobiDB-lite"/>
    </source>
</evidence>
<feature type="transmembrane region" description="Helical" evidence="2">
    <location>
        <begin position="186"/>
        <end position="206"/>
    </location>
</feature>
<sequence length="328" mass="35884">MGPYNRKIVLGLVLVQIISASCGVSTPREAEEPENEVEKGLKMLYNAYQKCGETEDMFSCMKVKAVRFADRALKINNIPIFEGMTVIRTEEQGGRSLNLPELNENELPQDPVKRQETLDDMLIDRVTRFLRTHSLQFDLPKFMDDSNKSEVEEGRGKMKKMMGPLLMAAMMKGSMMAYALKAVGLLAAKALMVSKIALVLASIIGLKKLFSHGHSESKTIEIVQKPQISHAHTYSSGHDFGGFGGGGGGSGGWESSGHGHSGGGGYGRSLDGSVPQVSRGSFNDEVPVGKGVDNVVRRSFDSSVPFPDAHELAYRRRVPQQQQPQQNQ</sequence>
<feature type="compositionally biased region" description="Gly residues" evidence="1">
    <location>
        <begin position="239"/>
        <end position="267"/>
    </location>
</feature>
<keyword evidence="5" id="KW-1185">Reference proteome</keyword>
<dbReference type="InterPro" id="IPR012464">
    <property type="entry name" value="DUF1676"/>
</dbReference>
<keyword evidence="2" id="KW-1133">Transmembrane helix</keyword>
<accession>A0ABR1AL87</accession>
<feature type="compositionally biased region" description="Low complexity" evidence="1">
    <location>
        <begin position="319"/>
        <end position="328"/>
    </location>
</feature>
<proteinExistence type="predicted"/>
<gene>
    <name evidence="4" type="ORF">RUM44_001756</name>
</gene>
<dbReference type="PROSITE" id="PS51257">
    <property type="entry name" value="PROKAR_LIPOPROTEIN"/>
    <property type="match status" value="1"/>
</dbReference>